<evidence type="ECO:0000313" key="1">
    <source>
        <dbReference type="EMBL" id="PQJ84255.1"/>
    </source>
</evidence>
<reference evidence="1 2" key="1">
    <citation type="submission" date="2016-12" db="EMBL/GenBank/DDBJ databases">
        <title>Diversity of luminous bacteria.</title>
        <authorList>
            <person name="Yoshizawa S."/>
            <person name="Kogure K."/>
        </authorList>
    </citation>
    <scope>NUCLEOTIDE SEQUENCE [LARGE SCALE GENOMIC DNA]</scope>
    <source>
        <strain evidence="1 2">ATCC 33715</strain>
    </source>
</reference>
<dbReference type="GO" id="GO:0008713">
    <property type="term" value="F:ADP-heptose-lipopolysaccharide heptosyltransferase activity"/>
    <property type="evidence" value="ECO:0007669"/>
    <property type="project" value="TreeGrafter"/>
</dbReference>
<proteinExistence type="predicted"/>
<dbReference type="SUPFAM" id="SSF53756">
    <property type="entry name" value="UDP-Glycosyltransferase/glycogen phosphorylase"/>
    <property type="match status" value="1"/>
</dbReference>
<sequence length="236" mass="27275">MDTYDIDLRAYTKRRPHNSFPYRPSYIHMIEMAEEQMNHKLPINQPQIFLNEEEDLWAKKEIEKFPYPLIWIQSTSTSSNRLWPDNYWKELKHTFLGIYSFIDLSIAGYSLRESLAIAKHSFSGICLDSFMVHGAAAVNAKNTLVLLGSSRPECVTYPGQYIFYKESICDLQPCGMHGYFNGCEQKHEHLFHKQNCIHLSPTCMSSISVGDVIKVINSLPNNNLSNTTKNQYDYTC</sequence>
<dbReference type="Gene3D" id="3.40.50.2000">
    <property type="entry name" value="Glycogen Phosphorylase B"/>
    <property type="match status" value="1"/>
</dbReference>
<dbReference type="GO" id="GO:0009244">
    <property type="term" value="P:lipopolysaccharide core region biosynthetic process"/>
    <property type="evidence" value="ECO:0007669"/>
    <property type="project" value="TreeGrafter"/>
</dbReference>
<dbReference type="GO" id="GO:0005829">
    <property type="term" value="C:cytosol"/>
    <property type="evidence" value="ECO:0007669"/>
    <property type="project" value="TreeGrafter"/>
</dbReference>
<dbReference type="Proteomes" id="UP000239263">
    <property type="component" value="Unassembled WGS sequence"/>
</dbReference>
<dbReference type="InterPro" id="IPR051199">
    <property type="entry name" value="LPS_LOS_Heptosyltrfase"/>
</dbReference>
<dbReference type="PANTHER" id="PTHR30160">
    <property type="entry name" value="TETRAACYLDISACCHARIDE 4'-KINASE-RELATED"/>
    <property type="match status" value="1"/>
</dbReference>
<protein>
    <recommendedName>
        <fullName evidence="3">Heptosyltransferase</fullName>
    </recommendedName>
</protein>
<dbReference type="EMBL" id="MSCO01000002">
    <property type="protein sequence ID" value="PQJ84255.1"/>
    <property type="molecule type" value="Genomic_DNA"/>
</dbReference>
<comment type="caution">
    <text evidence="1">The sequence shown here is derived from an EMBL/GenBank/DDBJ whole genome shotgun (WGS) entry which is preliminary data.</text>
</comment>
<evidence type="ECO:0008006" key="3">
    <source>
        <dbReference type="Google" id="ProtNLM"/>
    </source>
</evidence>
<dbReference type="AlphaFoldDB" id="A0A2S7X2A8"/>
<evidence type="ECO:0000313" key="2">
    <source>
        <dbReference type="Proteomes" id="UP000239263"/>
    </source>
</evidence>
<accession>A0A2S7X2A8</accession>
<name>A0A2S7X2A8_9GAMM</name>
<organism evidence="1 2">
    <name type="scientific">Aliivibrio sifiae</name>
    <dbReference type="NCBI Taxonomy" id="566293"/>
    <lineage>
        <taxon>Bacteria</taxon>
        <taxon>Pseudomonadati</taxon>
        <taxon>Pseudomonadota</taxon>
        <taxon>Gammaproteobacteria</taxon>
        <taxon>Vibrionales</taxon>
        <taxon>Vibrionaceae</taxon>
        <taxon>Aliivibrio</taxon>
    </lineage>
</organism>
<gene>
    <name evidence="1" type="ORF">BTO22_11945</name>
</gene>